<organism evidence="1 2">
    <name type="scientific">Candidatus Falkowbacteria bacterium RIFOXYD2_FULL_34_120</name>
    <dbReference type="NCBI Taxonomy" id="1798007"/>
    <lineage>
        <taxon>Bacteria</taxon>
        <taxon>Candidatus Falkowiibacteriota</taxon>
    </lineage>
</organism>
<sequence>MFKNGIILIINKLIFMLRRILQIILSKKQFKKIKKESKEWFLKCPDCDYFKSIWDRGGIRFGANSKKKKEFGHCPKCKKRKLLDVIKK</sequence>
<dbReference type="Proteomes" id="UP000177579">
    <property type="component" value="Unassembled WGS sequence"/>
</dbReference>
<reference evidence="1 2" key="1">
    <citation type="journal article" date="2016" name="Nat. Commun.">
        <title>Thousands of microbial genomes shed light on interconnected biogeochemical processes in an aquifer system.</title>
        <authorList>
            <person name="Anantharaman K."/>
            <person name="Brown C.T."/>
            <person name="Hug L.A."/>
            <person name="Sharon I."/>
            <person name="Castelle C.J."/>
            <person name="Probst A.J."/>
            <person name="Thomas B.C."/>
            <person name="Singh A."/>
            <person name="Wilkins M.J."/>
            <person name="Karaoz U."/>
            <person name="Brodie E.L."/>
            <person name="Williams K.H."/>
            <person name="Hubbard S.S."/>
            <person name="Banfield J.F."/>
        </authorList>
    </citation>
    <scope>NUCLEOTIDE SEQUENCE [LARGE SCALE GENOMIC DNA]</scope>
</reference>
<evidence type="ECO:0000313" key="1">
    <source>
        <dbReference type="EMBL" id="OGF41153.1"/>
    </source>
</evidence>
<gene>
    <name evidence="1" type="ORF">A2531_01370</name>
</gene>
<dbReference type="AlphaFoldDB" id="A0A1F5TQD5"/>
<protein>
    <submittedName>
        <fullName evidence="1">Uncharacterized protein</fullName>
    </submittedName>
</protein>
<comment type="caution">
    <text evidence="1">The sequence shown here is derived from an EMBL/GenBank/DDBJ whole genome shotgun (WGS) entry which is preliminary data.</text>
</comment>
<dbReference type="EMBL" id="MFGO01000013">
    <property type="protein sequence ID" value="OGF41153.1"/>
    <property type="molecule type" value="Genomic_DNA"/>
</dbReference>
<evidence type="ECO:0000313" key="2">
    <source>
        <dbReference type="Proteomes" id="UP000177579"/>
    </source>
</evidence>
<proteinExistence type="predicted"/>
<accession>A0A1F5TQD5</accession>
<name>A0A1F5TQD5_9BACT</name>